<proteinExistence type="predicted"/>
<dbReference type="Proteomes" id="UP000248326">
    <property type="component" value="Unassembled WGS sequence"/>
</dbReference>
<dbReference type="RefSeq" id="WP_146237179.1">
    <property type="nucleotide sequence ID" value="NZ_QJSX01000002.1"/>
</dbReference>
<evidence type="ECO:0000313" key="1">
    <source>
        <dbReference type="EMBL" id="PYE55868.1"/>
    </source>
</evidence>
<gene>
    <name evidence="1" type="ORF">DES52_102234</name>
</gene>
<reference evidence="1 2" key="1">
    <citation type="submission" date="2018-06" db="EMBL/GenBank/DDBJ databases">
        <title>Genomic Encyclopedia of Type Strains, Phase IV (KMG-IV): sequencing the most valuable type-strain genomes for metagenomic binning, comparative biology and taxonomic classification.</title>
        <authorList>
            <person name="Goeker M."/>
        </authorList>
    </citation>
    <scope>NUCLEOTIDE SEQUENCE [LARGE SCALE GENOMIC DNA]</scope>
    <source>
        <strain evidence="1 2">DSM 18048</strain>
    </source>
</reference>
<name>A0A318SE99_9DEIO</name>
<protein>
    <submittedName>
        <fullName evidence="1">Uncharacterized protein</fullName>
    </submittedName>
</protein>
<organism evidence="1 2">
    <name type="scientific">Deinococcus yavapaiensis KR-236</name>
    <dbReference type="NCBI Taxonomy" id="694435"/>
    <lineage>
        <taxon>Bacteria</taxon>
        <taxon>Thermotogati</taxon>
        <taxon>Deinococcota</taxon>
        <taxon>Deinococci</taxon>
        <taxon>Deinococcales</taxon>
        <taxon>Deinococcaceae</taxon>
        <taxon>Deinococcus</taxon>
    </lineage>
</organism>
<dbReference type="AlphaFoldDB" id="A0A318SE99"/>
<dbReference type="EMBL" id="QJSX01000002">
    <property type="protein sequence ID" value="PYE55868.1"/>
    <property type="molecule type" value="Genomic_DNA"/>
</dbReference>
<comment type="caution">
    <text evidence="1">The sequence shown here is derived from an EMBL/GenBank/DDBJ whole genome shotgun (WGS) entry which is preliminary data.</text>
</comment>
<sequence length="78" mass="8518">MNITILCDTNDLSGGASGRVVETQLGWLKLGDRVLLHLHGAEGGRSSLQFRGREYDVVVHAFSSYPSGRARVFARMLA</sequence>
<evidence type="ECO:0000313" key="2">
    <source>
        <dbReference type="Proteomes" id="UP000248326"/>
    </source>
</evidence>
<keyword evidence="2" id="KW-1185">Reference proteome</keyword>
<accession>A0A318SE99</accession>